<evidence type="ECO:0000313" key="3">
    <source>
        <dbReference type="EMBL" id="THH16718.1"/>
    </source>
</evidence>
<organism evidence="3 4">
    <name type="scientific">Bondarzewia mesenterica</name>
    <dbReference type="NCBI Taxonomy" id="1095465"/>
    <lineage>
        <taxon>Eukaryota</taxon>
        <taxon>Fungi</taxon>
        <taxon>Dikarya</taxon>
        <taxon>Basidiomycota</taxon>
        <taxon>Agaricomycotina</taxon>
        <taxon>Agaricomycetes</taxon>
        <taxon>Russulales</taxon>
        <taxon>Bondarzewiaceae</taxon>
        <taxon>Bondarzewia</taxon>
    </lineage>
</organism>
<feature type="compositionally biased region" description="Low complexity" evidence="1">
    <location>
        <begin position="385"/>
        <end position="398"/>
    </location>
</feature>
<dbReference type="Proteomes" id="UP000310158">
    <property type="component" value="Unassembled WGS sequence"/>
</dbReference>
<keyword evidence="4" id="KW-1185">Reference proteome</keyword>
<dbReference type="EMBL" id="SGPL01000145">
    <property type="protein sequence ID" value="THH16718.1"/>
    <property type="molecule type" value="Genomic_DNA"/>
</dbReference>
<gene>
    <name evidence="3" type="ORF">EW146_g3969</name>
</gene>
<comment type="caution">
    <text evidence="3">The sequence shown here is derived from an EMBL/GenBank/DDBJ whole genome shotgun (WGS) entry which is preliminary data.</text>
</comment>
<dbReference type="PANTHER" id="PTHR33840">
    <property type="match status" value="1"/>
</dbReference>
<feature type="region of interest" description="Disordered" evidence="1">
    <location>
        <begin position="377"/>
        <end position="398"/>
    </location>
</feature>
<sequence length="625" mass="68738">MNRGLDGDGTEAIGHVLGHNQFPDHGTTFAGSRWGEEPKKNRWKPIYTGPLTLHWHIARTRAPFGRTPIILTSFGSITPDIRHMSTIGNPQNILTDVAGPSKSTAASLVPPVQSRSQLAKMVRPPRTLVLCFDGTANQYDGYNTNVVKFFSLLKKDNIDEQMCYYQAGIGTYFQPGVVSPFFQWGAKILDEAVAWYLPAHVMDGYKFLMQNWNTGDKVCLFGFSRGAYTARALAGMLFKVGLLPRDNEEQVPFAYKLYASNKTSDADLAAGFKLTFCRDVPIEFVGVWDTVASVGIIMTKSLPFVSTNTAIRTFRHALSLDEHRAKFRPNLYHRPDPPTSSARTRALPGQALLRALDSAAAGVRQDLNEGERKLETALGYGDGEGTPSDASASSPSTGWTTDVDEVWFSGCHSDIGGGAVSDSTENALANIPLRWMVREVMLAQCGIVFGDTALMRWNVPLTATSAFKANRAGDAGKEKVQMKVDEYMGPDAKISEEVDSGNVSESGNEGGEGRKGKGLVQTKTQTSSGEGEGDASTVSKDAIQPMDDELKKMPLWWILEIIPTKYSWQDATGKWVDDWSIHLGRGRWVPDQPKFHESVKIRISDASLKYTPRARYAKGTEIYVK</sequence>
<feature type="domain" description="T6SS Phospholipase effector Tle1-like catalytic" evidence="2">
    <location>
        <begin position="126"/>
        <end position="439"/>
    </location>
</feature>
<dbReference type="AlphaFoldDB" id="A0A4S4LXT2"/>
<evidence type="ECO:0000259" key="2">
    <source>
        <dbReference type="Pfam" id="PF09994"/>
    </source>
</evidence>
<protein>
    <recommendedName>
        <fullName evidence="2">T6SS Phospholipase effector Tle1-like catalytic domain-containing protein</fullName>
    </recommendedName>
</protein>
<dbReference type="Pfam" id="PF09994">
    <property type="entry name" value="T6SS_Tle1-like_cat"/>
    <property type="match status" value="1"/>
</dbReference>
<name>A0A4S4LXT2_9AGAM</name>
<evidence type="ECO:0000256" key="1">
    <source>
        <dbReference type="SAM" id="MobiDB-lite"/>
    </source>
</evidence>
<dbReference type="PANTHER" id="PTHR33840:SF2">
    <property type="entry name" value="TLE1 PHOSPHOLIPASE DOMAIN-CONTAINING PROTEIN"/>
    <property type="match status" value="1"/>
</dbReference>
<reference evidence="3 4" key="1">
    <citation type="submission" date="2019-02" db="EMBL/GenBank/DDBJ databases">
        <title>Genome sequencing of the rare red list fungi Bondarzewia mesenterica.</title>
        <authorList>
            <person name="Buettner E."/>
            <person name="Kellner H."/>
        </authorList>
    </citation>
    <scope>NUCLEOTIDE SEQUENCE [LARGE SCALE GENOMIC DNA]</scope>
    <source>
        <strain evidence="3 4">DSM 108281</strain>
    </source>
</reference>
<feature type="region of interest" description="Disordered" evidence="1">
    <location>
        <begin position="1"/>
        <end position="41"/>
    </location>
</feature>
<dbReference type="InterPro" id="IPR018712">
    <property type="entry name" value="Tle1-like_cat"/>
</dbReference>
<feature type="region of interest" description="Disordered" evidence="1">
    <location>
        <begin position="491"/>
        <end position="540"/>
    </location>
</feature>
<dbReference type="OrthoDB" id="3162439at2759"/>
<proteinExistence type="predicted"/>
<evidence type="ECO:0000313" key="4">
    <source>
        <dbReference type="Proteomes" id="UP000310158"/>
    </source>
</evidence>
<accession>A0A4S4LXT2</accession>